<reference evidence="1" key="2">
    <citation type="submission" date="2020-05" db="EMBL/GenBank/DDBJ databases">
        <authorList>
            <person name="Kim H.-S."/>
            <person name="Proctor R.H."/>
            <person name="Brown D.W."/>
        </authorList>
    </citation>
    <scope>NUCLEOTIDE SEQUENCE</scope>
    <source>
        <strain evidence="1">NRRL 45417</strain>
    </source>
</reference>
<comment type="caution">
    <text evidence="1">The sequence shown here is derived from an EMBL/GenBank/DDBJ whole genome shotgun (WGS) entry which is preliminary data.</text>
</comment>
<dbReference type="EMBL" id="JABFAI010000106">
    <property type="protein sequence ID" value="KAF4955183.1"/>
    <property type="molecule type" value="Genomic_DNA"/>
</dbReference>
<reference evidence="1" key="1">
    <citation type="journal article" date="2020" name="BMC Genomics">
        <title>Correction to: Identification and distribution of gene clusters required for synthesis of sphingolipid metabolism inhibitors in diverse species of the filamentous fungus Fusarium.</title>
        <authorList>
            <person name="Kim H.S."/>
            <person name="Lohmar J.M."/>
            <person name="Busman M."/>
            <person name="Brown D.W."/>
            <person name="Naumann T.A."/>
            <person name="Divon H.H."/>
            <person name="Lysoe E."/>
            <person name="Uhlig S."/>
            <person name="Proctor R.H."/>
        </authorList>
    </citation>
    <scope>NUCLEOTIDE SEQUENCE</scope>
    <source>
        <strain evidence="1">NRRL 45417</strain>
    </source>
</reference>
<organism evidence="1 2">
    <name type="scientific">Fusarium gaditjirri</name>
    <dbReference type="NCBI Taxonomy" id="282569"/>
    <lineage>
        <taxon>Eukaryota</taxon>
        <taxon>Fungi</taxon>
        <taxon>Dikarya</taxon>
        <taxon>Ascomycota</taxon>
        <taxon>Pezizomycotina</taxon>
        <taxon>Sordariomycetes</taxon>
        <taxon>Hypocreomycetidae</taxon>
        <taxon>Hypocreales</taxon>
        <taxon>Nectriaceae</taxon>
        <taxon>Fusarium</taxon>
        <taxon>Fusarium nisikadoi species complex</taxon>
    </lineage>
</organism>
<keyword evidence="2" id="KW-1185">Reference proteome</keyword>
<name>A0A8H4TC49_9HYPO</name>
<evidence type="ECO:0000313" key="2">
    <source>
        <dbReference type="Proteomes" id="UP000604273"/>
    </source>
</evidence>
<accession>A0A8H4TC49</accession>
<dbReference type="Proteomes" id="UP000604273">
    <property type="component" value="Unassembled WGS sequence"/>
</dbReference>
<proteinExistence type="predicted"/>
<protein>
    <submittedName>
        <fullName evidence="1">Uncharacterized protein</fullName>
    </submittedName>
</protein>
<gene>
    <name evidence="1" type="ORF">FGADI_4765</name>
</gene>
<sequence>MSNSIPRRMTTEEQPYCIWHPDMATEDTYRSLASKFPGMRYQVGRACAAVGYHALYQELDLPEVSIAEEARENETDGGKLIYNEIMSFKSRYAIMYECKRTVELMNYECPAYLNGNTEVRWRLTARQGITRRVNDDLLPCIEEDMHLGLEDQEVDQRHGTLSGDKARLRTVLCLGICRR</sequence>
<evidence type="ECO:0000313" key="1">
    <source>
        <dbReference type="EMBL" id="KAF4955183.1"/>
    </source>
</evidence>
<dbReference type="AlphaFoldDB" id="A0A8H4TC49"/>
<dbReference type="OrthoDB" id="4360026at2759"/>